<name>A0AAV5U5K8_9BILA</name>
<dbReference type="AlphaFoldDB" id="A0AAV5U5K8"/>
<reference evidence="2" key="1">
    <citation type="submission" date="2023-10" db="EMBL/GenBank/DDBJ databases">
        <title>Genome assembly of Pristionchus species.</title>
        <authorList>
            <person name="Yoshida K."/>
            <person name="Sommer R.J."/>
        </authorList>
    </citation>
    <scope>NUCLEOTIDE SEQUENCE</scope>
    <source>
        <strain evidence="2">RS0144</strain>
    </source>
</reference>
<dbReference type="SUPFAM" id="SSF49599">
    <property type="entry name" value="TRAF domain-like"/>
    <property type="match status" value="1"/>
</dbReference>
<dbReference type="InterPro" id="IPR008974">
    <property type="entry name" value="TRAF-like"/>
</dbReference>
<protein>
    <recommendedName>
        <fullName evidence="1">MATH domain-containing protein</fullName>
    </recommendedName>
</protein>
<dbReference type="Proteomes" id="UP001432027">
    <property type="component" value="Unassembled WGS sequence"/>
</dbReference>
<proteinExistence type="predicted"/>
<evidence type="ECO:0000313" key="2">
    <source>
        <dbReference type="EMBL" id="GMT01662.1"/>
    </source>
</evidence>
<accession>A0AAV5U5K8</accession>
<feature type="non-terminal residue" evidence="2">
    <location>
        <position position="1"/>
    </location>
</feature>
<dbReference type="EMBL" id="BTSX01000005">
    <property type="protein sequence ID" value="GMT01662.1"/>
    <property type="molecule type" value="Genomic_DNA"/>
</dbReference>
<comment type="caution">
    <text evidence="2">The sequence shown here is derived from an EMBL/GenBank/DDBJ whole genome shotgun (WGS) entry which is preliminary data.</text>
</comment>
<sequence>VIEVQRTPWKLLVKKRQNYLEVYLYHRKSESNIWIFDVSVEFKLRNIREKNNKLREVKKTFDHTVTSWGGRLAKWEDLIKEEKAIL</sequence>
<keyword evidence="3" id="KW-1185">Reference proteome</keyword>
<dbReference type="InterPro" id="IPR002083">
    <property type="entry name" value="MATH/TRAF_dom"/>
</dbReference>
<evidence type="ECO:0000313" key="3">
    <source>
        <dbReference type="Proteomes" id="UP001432027"/>
    </source>
</evidence>
<organism evidence="2 3">
    <name type="scientific">Pristionchus entomophagus</name>
    <dbReference type="NCBI Taxonomy" id="358040"/>
    <lineage>
        <taxon>Eukaryota</taxon>
        <taxon>Metazoa</taxon>
        <taxon>Ecdysozoa</taxon>
        <taxon>Nematoda</taxon>
        <taxon>Chromadorea</taxon>
        <taxon>Rhabditida</taxon>
        <taxon>Rhabditina</taxon>
        <taxon>Diplogasteromorpha</taxon>
        <taxon>Diplogasteroidea</taxon>
        <taxon>Neodiplogasteridae</taxon>
        <taxon>Pristionchus</taxon>
    </lineage>
</organism>
<dbReference type="Gene3D" id="2.60.210.10">
    <property type="entry name" value="Apoptosis, Tumor Necrosis Factor Receptor Associated Protein 2, Chain A"/>
    <property type="match status" value="1"/>
</dbReference>
<gene>
    <name evidence="2" type="ORF">PENTCL1PPCAC_23836</name>
</gene>
<feature type="domain" description="MATH" evidence="1">
    <location>
        <begin position="7"/>
        <end position="81"/>
    </location>
</feature>
<feature type="non-terminal residue" evidence="2">
    <location>
        <position position="86"/>
    </location>
</feature>
<evidence type="ECO:0000259" key="1">
    <source>
        <dbReference type="Pfam" id="PF00917"/>
    </source>
</evidence>
<dbReference type="Pfam" id="PF00917">
    <property type="entry name" value="MATH"/>
    <property type="match status" value="1"/>
</dbReference>
<dbReference type="CDD" id="cd00121">
    <property type="entry name" value="MATH"/>
    <property type="match status" value="1"/>
</dbReference>